<evidence type="ECO:0000313" key="2">
    <source>
        <dbReference type="Proteomes" id="UP001652741"/>
    </source>
</evidence>
<name>A0ABM3F9Y0_SALSA</name>
<sequence length="172" mass="18473">MSNSGFMVNDVAGSSREGTAKKVLSRWRGTTGPVVDRGRPATQQPGGQLHSCRTLVLRSSSGRSPTSGKAERLALKDQTVTMDVPPSIMRPPMSLGAGPWCQRGHPVLGGGLPLLILPEAMERGLYGELNLLPVTVLTPCVLQYSNLATRVTRIQISFINHITHIIYPCFGG</sequence>
<gene>
    <name evidence="3" type="primary">LOC123744668</name>
</gene>
<feature type="region of interest" description="Disordered" evidence="1">
    <location>
        <begin position="30"/>
        <end position="50"/>
    </location>
</feature>
<dbReference type="PANTHER" id="PTHR14652">
    <property type="entry name" value="TYPE 2 DNA TOPOISOMERASE 6 SUBUNIT B-LIKE"/>
    <property type="match status" value="1"/>
</dbReference>
<organism evidence="2 3">
    <name type="scientific">Salmo salar</name>
    <name type="common">Atlantic salmon</name>
    <dbReference type="NCBI Taxonomy" id="8030"/>
    <lineage>
        <taxon>Eukaryota</taxon>
        <taxon>Metazoa</taxon>
        <taxon>Chordata</taxon>
        <taxon>Craniata</taxon>
        <taxon>Vertebrata</taxon>
        <taxon>Euteleostomi</taxon>
        <taxon>Actinopterygii</taxon>
        <taxon>Neopterygii</taxon>
        <taxon>Teleostei</taxon>
        <taxon>Protacanthopterygii</taxon>
        <taxon>Salmoniformes</taxon>
        <taxon>Salmonidae</taxon>
        <taxon>Salmoninae</taxon>
        <taxon>Salmo</taxon>
    </lineage>
</organism>
<evidence type="ECO:0000256" key="1">
    <source>
        <dbReference type="SAM" id="MobiDB-lite"/>
    </source>
</evidence>
<dbReference type="Proteomes" id="UP001652741">
    <property type="component" value="Chromosome ssa09"/>
</dbReference>
<dbReference type="RefSeq" id="XP_045580099.1">
    <property type="nucleotide sequence ID" value="XM_045724143.1"/>
</dbReference>
<dbReference type="PANTHER" id="PTHR14652:SF2">
    <property type="entry name" value="TYPE 2 DNA TOPOISOMERASE 6 SUBUNIT B-LIKE"/>
    <property type="match status" value="1"/>
</dbReference>
<proteinExistence type="predicted"/>
<dbReference type="GeneID" id="123744668"/>
<evidence type="ECO:0000313" key="3">
    <source>
        <dbReference type="RefSeq" id="XP_045580099.1"/>
    </source>
</evidence>
<reference evidence="3" key="1">
    <citation type="submission" date="2025-08" db="UniProtKB">
        <authorList>
            <consortium name="RefSeq"/>
        </authorList>
    </citation>
    <scope>IDENTIFICATION</scope>
</reference>
<accession>A0ABM3F9Y0</accession>
<protein>
    <submittedName>
        <fullName evidence="3">Uncharacterized protein isoform X2</fullName>
    </submittedName>
</protein>
<dbReference type="InterPro" id="IPR028040">
    <property type="entry name" value="TopoVIB-like"/>
</dbReference>
<keyword evidence="2" id="KW-1185">Reference proteome</keyword>